<dbReference type="GO" id="GO:0008270">
    <property type="term" value="F:zinc ion binding"/>
    <property type="evidence" value="ECO:0007669"/>
    <property type="project" value="UniProtKB-KW"/>
</dbReference>
<keyword evidence="1" id="KW-0479">Metal-binding</keyword>
<keyword evidence="6" id="KW-1185">Reference proteome</keyword>
<evidence type="ECO:0000259" key="4">
    <source>
        <dbReference type="PROSITE" id="PS50848"/>
    </source>
</evidence>
<organism evidence="5 6">
    <name type="scientific">Saprolegnia diclina (strain VS20)</name>
    <dbReference type="NCBI Taxonomy" id="1156394"/>
    <lineage>
        <taxon>Eukaryota</taxon>
        <taxon>Sar</taxon>
        <taxon>Stramenopiles</taxon>
        <taxon>Oomycota</taxon>
        <taxon>Saprolegniomycetes</taxon>
        <taxon>Saprolegniales</taxon>
        <taxon>Saprolegniaceae</taxon>
        <taxon>Saprolegnia</taxon>
    </lineage>
</organism>
<dbReference type="PANTHER" id="PTHR13510">
    <property type="entry name" value="FYVE-FINGER-CONTAINING RAB5 EFFECTOR PROTEIN RABENOSYN-5-RELATED"/>
    <property type="match status" value="1"/>
</dbReference>
<sequence>MLLRTSCIRIPLASIFNSTAMPDVKTRQYVRTQIKSSPVFRHPSPLSPDEEDHLLELAERTLGTFLAVVGSSATREARSVCYHGSTTLAADLSEVESVLANLTDVHITDAMDGYAGGLLGSTILHVVASTPEMHVVLRWFACECSALVHHRDFCVLEMQKHLTLPSGHKAWALAQHSVRIPSCPDLKHALNFVRGSFYHSGVLVSETDTPGRLDVHQRFEFDLKGTAPRWLAKHTMKAAALDFTRIEAHIHDLRRQETALSTFPVSMTPTETCSACSLCATKFHVLMKKLNCQHCGQVVCSKCHSAKRQGCVACVEDPSDVVDDLTASSSRRDYAPALAMESSKSMLDAMTSSFRSEDLTPDLADFTLSTTYLTASGVSTSRLSDSTRTLDLKHLLACEPHELAIEPRASFRHTWLGKKLLR</sequence>
<dbReference type="Pfam" id="PF01363">
    <property type="entry name" value="FYVE"/>
    <property type="match status" value="1"/>
</dbReference>
<proteinExistence type="predicted"/>
<evidence type="ECO:0000256" key="2">
    <source>
        <dbReference type="ARBA" id="ARBA00022771"/>
    </source>
</evidence>
<dbReference type="InterPro" id="IPR011011">
    <property type="entry name" value="Znf_FYVE_PHD"/>
</dbReference>
<dbReference type="Gene3D" id="3.30.530.20">
    <property type="match status" value="1"/>
</dbReference>
<feature type="domain" description="START" evidence="4">
    <location>
        <begin position="147"/>
        <end position="243"/>
    </location>
</feature>
<keyword evidence="3" id="KW-0862">Zinc</keyword>
<dbReference type="SUPFAM" id="SSF57903">
    <property type="entry name" value="FYVE/PHD zinc finger"/>
    <property type="match status" value="1"/>
</dbReference>
<dbReference type="OrthoDB" id="79871at2759"/>
<keyword evidence="2" id="KW-0863">Zinc-finger</keyword>
<dbReference type="AlphaFoldDB" id="T0QJ85"/>
<dbReference type="Gene3D" id="3.30.40.10">
    <property type="entry name" value="Zinc/RING finger domain, C3HC4 (zinc finger)"/>
    <property type="match status" value="1"/>
</dbReference>
<dbReference type="InterPro" id="IPR052727">
    <property type="entry name" value="Rab4/Rab5_effector"/>
</dbReference>
<dbReference type="Pfam" id="PF01852">
    <property type="entry name" value="START"/>
    <property type="match status" value="1"/>
</dbReference>
<dbReference type="OMA" id="IEPRASF"/>
<evidence type="ECO:0000313" key="6">
    <source>
        <dbReference type="Proteomes" id="UP000030762"/>
    </source>
</evidence>
<dbReference type="InParanoid" id="T0QJ85"/>
<accession>T0QJ85</accession>
<evidence type="ECO:0000313" key="5">
    <source>
        <dbReference type="EMBL" id="EQC33810.1"/>
    </source>
</evidence>
<dbReference type="PROSITE" id="PS50848">
    <property type="entry name" value="START"/>
    <property type="match status" value="1"/>
</dbReference>
<evidence type="ECO:0000256" key="3">
    <source>
        <dbReference type="ARBA" id="ARBA00022833"/>
    </source>
</evidence>
<dbReference type="RefSeq" id="XP_008612605.1">
    <property type="nucleotide sequence ID" value="XM_008614383.1"/>
</dbReference>
<dbReference type="GeneID" id="19949220"/>
<dbReference type="InterPro" id="IPR023393">
    <property type="entry name" value="START-like_dom_sf"/>
</dbReference>
<dbReference type="InterPro" id="IPR000306">
    <property type="entry name" value="Znf_FYVE"/>
</dbReference>
<evidence type="ECO:0000256" key="1">
    <source>
        <dbReference type="ARBA" id="ARBA00022723"/>
    </source>
</evidence>
<dbReference type="VEuPathDB" id="FungiDB:SDRG_08493"/>
<gene>
    <name evidence="5" type="ORF">SDRG_08493</name>
</gene>
<dbReference type="STRING" id="1156394.T0QJ85"/>
<dbReference type="EMBL" id="JH767157">
    <property type="protein sequence ID" value="EQC33810.1"/>
    <property type="molecule type" value="Genomic_DNA"/>
</dbReference>
<name>T0QJ85_SAPDV</name>
<dbReference type="InterPro" id="IPR002913">
    <property type="entry name" value="START_lipid-bd_dom"/>
</dbReference>
<dbReference type="InterPro" id="IPR013083">
    <property type="entry name" value="Znf_RING/FYVE/PHD"/>
</dbReference>
<dbReference type="GO" id="GO:0008289">
    <property type="term" value="F:lipid binding"/>
    <property type="evidence" value="ECO:0007669"/>
    <property type="project" value="InterPro"/>
</dbReference>
<dbReference type="Proteomes" id="UP000030762">
    <property type="component" value="Unassembled WGS sequence"/>
</dbReference>
<reference evidence="5 6" key="1">
    <citation type="submission" date="2012-04" db="EMBL/GenBank/DDBJ databases">
        <title>The Genome Sequence of Saprolegnia declina VS20.</title>
        <authorList>
            <consortium name="The Broad Institute Genome Sequencing Platform"/>
            <person name="Russ C."/>
            <person name="Nusbaum C."/>
            <person name="Tyler B."/>
            <person name="van West P."/>
            <person name="Dieguez-Uribeondo J."/>
            <person name="de Bruijn I."/>
            <person name="Tripathy S."/>
            <person name="Jiang R."/>
            <person name="Young S.K."/>
            <person name="Zeng Q."/>
            <person name="Gargeya S."/>
            <person name="Fitzgerald M."/>
            <person name="Haas B."/>
            <person name="Abouelleil A."/>
            <person name="Alvarado L."/>
            <person name="Arachchi H.M."/>
            <person name="Berlin A."/>
            <person name="Chapman S.B."/>
            <person name="Goldberg J."/>
            <person name="Griggs A."/>
            <person name="Gujja S."/>
            <person name="Hansen M."/>
            <person name="Howarth C."/>
            <person name="Imamovic A."/>
            <person name="Larimer J."/>
            <person name="McCowen C."/>
            <person name="Montmayeur A."/>
            <person name="Murphy C."/>
            <person name="Neiman D."/>
            <person name="Pearson M."/>
            <person name="Priest M."/>
            <person name="Roberts A."/>
            <person name="Saif S."/>
            <person name="Shea T."/>
            <person name="Sisk P."/>
            <person name="Sykes S."/>
            <person name="Wortman J."/>
            <person name="Nusbaum C."/>
            <person name="Birren B."/>
        </authorList>
    </citation>
    <scope>NUCLEOTIDE SEQUENCE [LARGE SCALE GENOMIC DNA]</scope>
    <source>
        <strain evidence="5 6">VS20</strain>
    </source>
</reference>
<dbReference type="PANTHER" id="PTHR13510:SF44">
    <property type="entry name" value="RABENOSYN-5"/>
    <property type="match status" value="1"/>
</dbReference>
<protein>
    <recommendedName>
        <fullName evidence="4">START domain-containing protein</fullName>
    </recommendedName>
</protein>
<dbReference type="SUPFAM" id="SSF55961">
    <property type="entry name" value="Bet v1-like"/>
    <property type="match status" value="1"/>
</dbReference>